<dbReference type="Proteomes" id="UP000014071">
    <property type="component" value="Unassembled WGS sequence"/>
</dbReference>
<dbReference type="EMBL" id="DF238795">
    <property type="protein sequence ID" value="GAC95618.1"/>
    <property type="molecule type" value="Genomic_DNA"/>
</dbReference>
<keyword evidence="2" id="KW-1185">Reference proteome</keyword>
<evidence type="ECO:0000313" key="1">
    <source>
        <dbReference type="EMBL" id="GAC95618.1"/>
    </source>
</evidence>
<dbReference type="RefSeq" id="XP_012189205.1">
    <property type="nucleotide sequence ID" value="XM_012333815.1"/>
</dbReference>
<organism evidence="1 2">
    <name type="scientific">Pseudozyma hubeiensis (strain SY62)</name>
    <name type="common">Yeast</name>
    <dbReference type="NCBI Taxonomy" id="1305764"/>
    <lineage>
        <taxon>Eukaryota</taxon>
        <taxon>Fungi</taxon>
        <taxon>Dikarya</taxon>
        <taxon>Basidiomycota</taxon>
        <taxon>Ustilaginomycotina</taxon>
        <taxon>Ustilaginomycetes</taxon>
        <taxon>Ustilaginales</taxon>
        <taxon>Ustilaginaceae</taxon>
        <taxon>Pseudozyma</taxon>
    </lineage>
</organism>
<name>R9P2I8_PSEHS</name>
<reference evidence="2" key="1">
    <citation type="journal article" date="2013" name="Genome Announc.">
        <title>Draft genome sequence of the basidiomycetous yeast-like fungus Pseudozyma hubeiensis SY62, which produces an abundant amount of the biosurfactant mannosylerythritol lipids.</title>
        <authorList>
            <person name="Konishi M."/>
            <person name="Hatada Y."/>
            <person name="Horiuchi J."/>
        </authorList>
    </citation>
    <scope>NUCLEOTIDE SEQUENCE [LARGE SCALE GENOMIC DNA]</scope>
    <source>
        <strain evidence="2">SY62</strain>
    </source>
</reference>
<sequence>MHLPDTTLARAVCSYRRPGQSCTFPFDASRTPAERETSIDPKSENRSWYGRYQITHRRDCRAQLGFKSRLAPFRCGGKATFFGSKRALPNRKFWHVDPYKILPTNSRECNQD</sequence>
<accession>R9P2I8</accession>
<gene>
    <name evidence="1" type="ORF">PHSY_003194</name>
</gene>
<dbReference type="HOGENOM" id="CLU_2146972_0_0_1"/>
<evidence type="ECO:0000313" key="2">
    <source>
        <dbReference type="Proteomes" id="UP000014071"/>
    </source>
</evidence>
<dbReference type="GeneID" id="24108484"/>
<proteinExistence type="predicted"/>
<dbReference type="AlphaFoldDB" id="R9P2I8"/>
<protein>
    <submittedName>
        <fullName evidence="1">Uncharacterized protein</fullName>
    </submittedName>
</protein>